<dbReference type="Gene3D" id="2.60.120.330">
    <property type="entry name" value="B-lactam Antibiotic, Isopenicillin N Synthase, Chain"/>
    <property type="match status" value="1"/>
</dbReference>
<comment type="cofactor">
    <cofactor evidence="1">
        <name>Fe(2+)</name>
        <dbReference type="ChEBI" id="CHEBI:29033"/>
    </cofactor>
</comment>
<evidence type="ECO:0000256" key="8">
    <source>
        <dbReference type="ARBA" id="ARBA00031282"/>
    </source>
</evidence>
<dbReference type="InterPro" id="IPR026992">
    <property type="entry name" value="DIOX_N"/>
</dbReference>
<evidence type="ECO:0000256" key="11">
    <source>
        <dbReference type="RuleBase" id="RU003682"/>
    </source>
</evidence>
<proteinExistence type="inferred from homology"/>
<comment type="similarity">
    <text evidence="11">Belongs to the iron/ascorbate-dependent oxidoreductase family.</text>
</comment>
<protein>
    <recommendedName>
        <fullName evidence="5">2-oxoglutarate-dependent ethylene/succinate-forming enzyme</fullName>
        <ecNumber evidence="4">1.13.12.19</ecNumber>
        <ecNumber evidence="3">1.14.20.7</ecNumber>
    </recommendedName>
    <alternativeName>
        <fullName evidence="7">2-oxoglutarate dioxygenase (ethylene-forming)</fullName>
    </alternativeName>
    <alternativeName>
        <fullName evidence="8">2-oxoglutarate/L-arginine monooxygenase/decarboxylase (succinate-forming)</fullName>
    </alternativeName>
</protein>
<dbReference type="Pfam" id="PF03171">
    <property type="entry name" value="2OG-FeII_Oxy"/>
    <property type="match status" value="1"/>
</dbReference>
<reference evidence="13 14" key="1">
    <citation type="submission" date="2023-08" db="EMBL/GenBank/DDBJ databases">
        <title>Implementing the SeqCode for naming new Mesorhizobium species isolated from Vachellia karroo root nodules.</title>
        <authorList>
            <person name="Van Lill M."/>
        </authorList>
    </citation>
    <scope>NUCLEOTIDE SEQUENCE [LARGE SCALE GENOMIC DNA]</scope>
    <source>
        <strain evidence="13 14">VK4B</strain>
    </source>
</reference>
<dbReference type="PANTHER" id="PTHR47990">
    <property type="entry name" value="2-OXOGLUTARATE (2OG) AND FE(II)-DEPENDENT OXYGENASE SUPERFAMILY PROTEIN-RELATED"/>
    <property type="match status" value="1"/>
</dbReference>
<evidence type="ECO:0000256" key="9">
    <source>
        <dbReference type="ARBA" id="ARBA00047725"/>
    </source>
</evidence>
<dbReference type="PRINTS" id="PR00682">
    <property type="entry name" value="IPNSYNTHASE"/>
</dbReference>
<sequence length="310" mass="34738">MTNLPKISLAKLSSDETRAEEQQRLRVVCEEYGFFYLIEHGIAKEQIAQTIDASRRFFALPQAAKERYGHASQDVYPATARGYIPLHGEMLHPEAGPDPKEMFDLGIENESDRRPFAGRTHIPDDAIAPGFARSLLALQATVLNGVVPQLGMALAELLGMEEDWFRRHFSPPTVLQRVIRYPSTGGTAGKHTDGGFFTLLLQEELPTRSLQVWFRERWTPVPSLPDSLVVNLGDMLQALSDGRFKSTPHQVVHGGPAERISLPFFIYPDIDARLTSRQGNHTFSVAEMMLRNFESVWEKGNGGGRARELQ</sequence>
<evidence type="ECO:0000259" key="12">
    <source>
        <dbReference type="PROSITE" id="PS51471"/>
    </source>
</evidence>
<evidence type="ECO:0000256" key="4">
    <source>
        <dbReference type="ARBA" id="ARBA00012531"/>
    </source>
</evidence>
<organism evidence="13 14">
    <name type="scientific">Mesorhizobium abyssinicae</name>
    <dbReference type="NCBI Taxonomy" id="1209958"/>
    <lineage>
        <taxon>Bacteria</taxon>
        <taxon>Pseudomonadati</taxon>
        <taxon>Pseudomonadota</taxon>
        <taxon>Alphaproteobacteria</taxon>
        <taxon>Hyphomicrobiales</taxon>
        <taxon>Phyllobacteriaceae</taxon>
        <taxon>Mesorhizobium</taxon>
    </lineage>
</organism>
<dbReference type="PROSITE" id="PS51471">
    <property type="entry name" value="FE2OG_OXY"/>
    <property type="match status" value="1"/>
</dbReference>
<evidence type="ECO:0000313" key="14">
    <source>
        <dbReference type="Proteomes" id="UP001276564"/>
    </source>
</evidence>
<name>A0ABU5AXD6_9HYPH</name>
<dbReference type="Pfam" id="PF14226">
    <property type="entry name" value="DIOX_N"/>
    <property type="match status" value="1"/>
</dbReference>
<dbReference type="InterPro" id="IPR027443">
    <property type="entry name" value="IPNS-like_sf"/>
</dbReference>
<comment type="caution">
    <text evidence="13">The sequence shown here is derived from an EMBL/GenBank/DDBJ whole genome shotgun (WGS) entry which is preliminary data.</text>
</comment>
<evidence type="ECO:0000256" key="10">
    <source>
        <dbReference type="ARBA" id="ARBA00049359"/>
    </source>
</evidence>
<evidence type="ECO:0000256" key="3">
    <source>
        <dbReference type="ARBA" id="ARBA00012293"/>
    </source>
</evidence>
<dbReference type="SUPFAM" id="SSF51197">
    <property type="entry name" value="Clavaminate synthase-like"/>
    <property type="match status" value="1"/>
</dbReference>
<feature type="domain" description="Fe2OG dioxygenase" evidence="12">
    <location>
        <begin position="171"/>
        <end position="268"/>
    </location>
</feature>
<keyword evidence="11" id="KW-0560">Oxidoreductase</keyword>
<dbReference type="InterPro" id="IPR044861">
    <property type="entry name" value="IPNS-like_FE2OG_OXY"/>
</dbReference>
<keyword evidence="14" id="KW-1185">Reference proteome</keyword>
<dbReference type="EC" id="1.13.12.19" evidence="4"/>
<evidence type="ECO:0000256" key="6">
    <source>
        <dbReference type="ARBA" id="ARBA00022666"/>
    </source>
</evidence>
<dbReference type="EC" id="1.14.20.7" evidence="3"/>
<keyword evidence="6" id="KW-0266">Ethylene biosynthesis</keyword>
<comment type="catalytic activity">
    <reaction evidence="9">
        <text>2-oxoglutarate + O2 + 2 H(+) = ethene + 3 CO2 + H2O</text>
        <dbReference type="Rhea" id="RHEA:31523"/>
        <dbReference type="ChEBI" id="CHEBI:15377"/>
        <dbReference type="ChEBI" id="CHEBI:15378"/>
        <dbReference type="ChEBI" id="CHEBI:15379"/>
        <dbReference type="ChEBI" id="CHEBI:16526"/>
        <dbReference type="ChEBI" id="CHEBI:16810"/>
        <dbReference type="ChEBI" id="CHEBI:18153"/>
        <dbReference type="EC" id="1.13.12.19"/>
    </reaction>
</comment>
<dbReference type="InterPro" id="IPR005123">
    <property type="entry name" value="Oxoglu/Fe-dep_dioxygenase_dom"/>
</dbReference>
<comment type="pathway">
    <text evidence="2">Alkene biosynthesis; ethylene biosynthesis via 2-oxoglutarate.</text>
</comment>
<keyword evidence="11" id="KW-0479">Metal-binding</keyword>
<dbReference type="InterPro" id="IPR050231">
    <property type="entry name" value="Iron_ascorbate_oxido_reductase"/>
</dbReference>
<evidence type="ECO:0000256" key="1">
    <source>
        <dbReference type="ARBA" id="ARBA00001954"/>
    </source>
</evidence>
<evidence type="ECO:0000256" key="5">
    <source>
        <dbReference type="ARBA" id="ARBA00019045"/>
    </source>
</evidence>
<comment type="catalytic activity">
    <reaction evidence="10">
        <text>L-arginine + 2-oxoglutarate + O2 = guanidine + L-glutamate 5-semialdehyde + succinate + CO2</text>
        <dbReference type="Rhea" id="RHEA:31535"/>
        <dbReference type="ChEBI" id="CHEBI:15379"/>
        <dbReference type="ChEBI" id="CHEBI:16526"/>
        <dbReference type="ChEBI" id="CHEBI:16810"/>
        <dbReference type="ChEBI" id="CHEBI:30031"/>
        <dbReference type="ChEBI" id="CHEBI:30087"/>
        <dbReference type="ChEBI" id="CHEBI:32682"/>
        <dbReference type="ChEBI" id="CHEBI:58066"/>
        <dbReference type="EC" id="1.14.20.7"/>
    </reaction>
</comment>
<evidence type="ECO:0000313" key="13">
    <source>
        <dbReference type="EMBL" id="MDX8541995.1"/>
    </source>
</evidence>
<dbReference type="RefSeq" id="WP_320322168.1">
    <property type="nucleotide sequence ID" value="NZ_JAVIIP010000037.1"/>
</dbReference>
<dbReference type="Proteomes" id="UP001276564">
    <property type="component" value="Unassembled WGS sequence"/>
</dbReference>
<evidence type="ECO:0000256" key="7">
    <source>
        <dbReference type="ARBA" id="ARBA00031011"/>
    </source>
</evidence>
<gene>
    <name evidence="13" type="ORF">RFM23_30865</name>
</gene>
<keyword evidence="11" id="KW-0408">Iron</keyword>
<evidence type="ECO:0000256" key="2">
    <source>
        <dbReference type="ARBA" id="ARBA00004767"/>
    </source>
</evidence>
<dbReference type="EMBL" id="JAVIIP010000037">
    <property type="protein sequence ID" value="MDX8541995.1"/>
    <property type="molecule type" value="Genomic_DNA"/>
</dbReference>
<accession>A0ABU5AXD6</accession>